<proteinExistence type="predicted"/>
<reference evidence="2" key="2">
    <citation type="submission" date="2020-02" db="EMBL/GenBank/DDBJ databases">
        <authorList>
            <person name="Gilchrist C.L.M."/>
            <person name="Chooi Y.-H."/>
        </authorList>
    </citation>
    <scope>NUCLEOTIDE SEQUENCE</scope>
    <source>
        <strain evidence="2">MST-FP2251</strain>
    </source>
</reference>
<sequence length="311" mass="34081">MNPNHDKRSTRIDLDGVLLSKPSTNESPASVPPLPRSDVKREEVASSRGRLSKRGPSSSLAEPGRKVIRGPPRALALPKINEAGNTTAESELVVRDEAPWETFQKSYECDVAGTVAVCTRQSGRGGPWAIRQYSKKDANGLLRALHCIHHAKFIDGLSYLVSKNFHNPSLDASGVVMNLEGDIQIGLLARLECFSERPTGRIKASDMFPVARVLMQLMQKYVKDDGAVGVDNVKRWPTDSAAVELLCATTSAGSFKELQKVCETTHQLGKLLTAPQQRLLCDIRWSPGDLVGLAWLALISTQYVFVAKHEE</sequence>
<accession>A0AAD4CBR6</accession>
<comment type="caution">
    <text evidence="2">The sequence shown here is derived from an EMBL/GenBank/DDBJ whole genome shotgun (WGS) entry which is preliminary data.</text>
</comment>
<gene>
    <name evidence="2" type="ORF">FE257_003364</name>
</gene>
<dbReference type="AlphaFoldDB" id="A0AAD4CBR6"/>
<evidence type="ECO:0000313" key="3">
    <source>
        <dbReference type="Proteomes" id="UP001194746"/>
    </source>
</evidence>
<dbReference type="Proteomes" id="UP001194746">
    <property type="component" value="Unassembled WGS sequence"/>
</dbReference>
<evidence type="ECO:0000256" key="1">
    <source>
        <dbReference type="SAM" id="MobiDB-lite"/>
    </source>
</evidence>
<keyword evidence="3" id="KW-1185">Reference proteome</keyword>
<feature type="compositionally biased region" description="Basic and acidic residues" evidence="1">
    <location>
        <begin position="1"/>
        <end position="14"/>
    </location>
</feature>
<organism evidence="2 3">
    <name type="scientific">Aspergillus nanangensis</name>
    <dbReference type="NCBI Taxonomy" id="2582783"/>
    <lineage>
        <taxon>Eukaryota</taxon>
        <taxon>Fungi</taxon>
        <taxon>Dikarya</taxon>
        <taxon>Ascomycota</taxon>
        <taxon>Pezizomycotina</taxon>
        <taxon>Eurotiomycetes</taxon>
        <taxon>Eurotiomycetidae</taxon>
        <taxon>Eurotiales</taxon>
        <taxon>Aspergillaceae</taxon>
        <taxon>Aspergillus</taxon>
        <taxon>Aspergillus subgen. Circumdati</taxon>
    </lineage>
</organism>
<dbReference type="EMBL" id="VCAU01000160">
    <property type="protein sequence ID" value="KAF9883531.1"/>
    <property type="molecule type" value="Genomic_DNA"/>
</dbReference>
<reference evidence="2" key="1">
    <citation type="journal article" date="2019" name="Beilstein J. Org. Chem.">
        <title>Nanangenines: drimane sesquiterpenoids as the dominant metabolite cohort of a novel Australian fungus, Aspergillus nanangensis.</title>
        <authorList>
            <person name="Lacey H.J."/>
            <person name="Gilchrist C.L.M."/>
            <person name="Crombie A."/>
            <person name="Kalaitzis J.A."/>
            <person name="Vuong D."/>
            <person name="Rutledge P.J."/>
            <person name="Turner P."/>
            <person name="Pitt J.I."/>
            <person name="Lacey E."/>
            <person name="Chooi Y.H."/>
            <person name="Piggott A.M."/>
        </authorList>
    </citation>
    <scope>NUCLEOTIDE SEQUENCE</scope>
    <source>
        <strain evidence="2">MST-FP2251</strain>
    </source>
</reference>
<feature type="region of interest" description="Disordered" evidence="1">
    <location>
        <begin position="1"/>
        <end position="67"/>
    </location>
</feature>
<name>A0AAD4CBR6_ASPNN</name>
<evidence type="ECO:0000313" key="2">
    <source>
        <dbReference type="EMBL" id="KAF9883531.1"/>
    </source>
</evidence>
<protein>
    <submittedName>
        <fullName evidence="2">Uncharacterized protein</fullName>
    </submittedName>
</protein>